<reference evidence="1 2" key="2">
    <citation type="submission" date="2018-11" db="EMBL/GenBank/DDBJ databases">
        <authorList>
            <consortium name="Pathogen Informatics"/>
        </authorList>
    </citation>
    <scope>NUCLEOTIDE SEQUENCE [LARGE SCALE GENOMIC DNA]</scope>
    <source>
        <strain evidence="1">Dakar</strain>
        <strain evidence="2">Dakar, Senegal</strain>
    </source>
</reference>
<name>A0A183JJE5_9TREM</name>
<dbReference type="WBParaSite" id="SCUD_0000282001-mRNA-1">
    <property type="protein sequence ID" value="SCUD_0000282001-mRNA-1"/>
    <property type="gene ID" value="SCUD_0000282001"/>
</dbReference>
<evidence type="ECO:0000313" key="1">
    <source>
        <dbReference type="EMBL" id="VDO77159.1"/>
    </source>
</evidence>
<proteinExistence type="predicted"/>
<reference evidence="3" key="1">
    <citation type="submission" date="2016-06" db="UniProtKB">
        <authorList>
            <consortium name="WormBaseParasite"/>
        </authorList>
    </citation>
    <scope>IDENTIFICATION</scope>
</reference>
<sequence length="69" mass="7526">MSASDPPRSSMMLPRYAEDSTSFRVSPSSVIVLVGVLHFVFEDHNFSLCMLDPTDAEVAATLAVFICIC</sequence>
<protein>
    <submittedName>
        <fullName evidence="3">Ovule protein</fullName>
    </submittedName>
</protein>
<gene>
    <name evidence="1" type="ORF">SCUD_LOCUS2821</name>
</gene>
<evidence type="ECO:0000313" key="2">
    <source>
        <dbReference type="Proteomes" id="UP000279833"/>
    </source>
</evidence>
<keyword evidence="2" id="KW-1185">Reference proteome</keyword>
<accession>A0A183JJE5</accession>
<dbReference type="EMBL" id="UZAK01002895">
    <property type="protein sequence ID" value="VDO77159.1"/>
    <property type="molecule type" value="Genomic_DNA"/>
</dbReference>
<dbReference type="Proteomes" id="UP000279833">
    <property type="component" value="Unassembled WGS sequence"/>
</dbReference>
<evidence type="ECO:0000313" key="3">
    <source>
        <dbReference type="WBParaSite" id="SCUD_0000282001-mRNA-1"/>
    </source>
</evidence>
<organism evidence="3">
    <name type="scientific">Schistosoma curassoni</name>
    <dbReference type="NCBI Taxonomy" id="6186"/>
    <lineage>
        <taxon>Eukaryota</taxon>
        <taxon>Metazoa</taxon>
        <taxon>Spiralia</taxon>
        <taxon>Lophotrochozoa</taxon>
        <taxon>Platyhelminthes</taxon>
        <taxon>Trematoda</taxon>
        <taxon>Digenea</taxon>
        <taxon>Strigeidida</taxon>
        <taxon>Schistosomatoidea</taxon>
        <taxon>Schistosomatidae</taxon>
        <taxon>Schistosoma</taxon>
    </lineage>
</organism>
<dbReference type="AlphaFoldDB" id="A0A183JJE5"/>